<reference evidence="1 2" key="1">
    <citation type="submission" date="2020-08" db="EMBL/GenBank/DDBJ databases">
        <title>Sequencing the genomes of 1000 actinobacteria strains.</title>
        <authorList>
            <person name="Klenk H.-P."/>
        </authorList>
    </citation>
    <scope>NUCLEOTIDE SEQUENCE [LARGE SCALE GENOMIC DNA]</scope>
    <source>
        <strain evidence="1 2">DSM 45790</strain>
    </source>
</reference>
<keyword evidence="1" id="KW-0032">Aminotransferase</keyword>
<dbReference type="Pfam" id="PF01063">
    <property type="entry name" value="Aminotran_4"/>
    <property type="match status" value="1"/>
</dbReference>
<gene>
    <name evidence="1" type="ORF">BJ981_004636</name>
</gene>
<dbReference type="Gene3D" id="3.30.470.10">
    <property type="match status" value="1"/>
</dbReference>
<comment type="caution">
    <text evidence="1">The sequence shown here is derived from an EMBL/GenBank/DDBJ whole genome shotgun (WGS) entry which is preliminary data.</text>
</comment>
<dbReference type="GO" id="GO:0016829">
    <property type="term" value="F:lyase activity"/>
    <property type="evidence" value="ECO:0007669"/>
    <property type="project" value="UniProtKB-KW"/>
</dbReference>
<dbReference type="InterPro" id="IPR043132">
    <property type="entry name" value="BCAT-like_C"/>
</dbReference>
<dbReference type="NCBIfam" id="NF006734">
    <property type="entry name" value="PRK09266.1"/>
    <property type="match status" value="1"/>
</dbReference>
<organism evidence="1 2">
    <name type="scientific">Sphaerisporangium krabiense</name>
    <dbReference type="NCBI Taxonomy" id="763782"/>
    <lineage>
        <taxon>Bacteria</taxon>
        <taxon>Bacillati</taxon>
        <taxon>Actinomycetota</taxon>
        <taxon>Actinomycetes</taxon>
        <taxon>Streptosporangiales</taxon>
        <taxon>Streptosporangiaceae</taxon>
        <taxon>Sphaerisporangium</taxon>
    </lineage>
</organism>
<protein>
    <submittedName>
        <fullName evidence="1">Branched-subunit amino acid aminotransferase/4-amino-4-deoxychorismate lyase</fullName>
    </submittedName>
</protein>
<dbReference type="InterPro" id="IPR043131">
    <property type="entry name" value="BCAT-like_N"/>
</dbReference>
<accession>A0A7W8Z7Q5</accession>
<evidence type="ECO:0000313" key="1">
    <source>
        <dbReference type="EMBL" id="MBB5628937.1"/>
    </source>
</evidence>
<dbReference type="InterPro" id="IPR001544">
    <property type="entry name" value="Aminotrans_IV"/>
</dbReference>
<keyword evidence="1" id="KW-0808">Transferase</keyword>
<dbReference type="AlphaFoldDB" id="A0A7W8Z7Q5"/>
<sequence length="261" mass="28451">MMELNGRPATAGELGALASHNYGHFTTMRVEDDRVRGLSLHLDRLQGDCRVLHGADLDLDRVRHLVRRATAGGPPVVVRVTVFDPEFDIARPAAKANPEILVGTRPVPGDLPPLALGTAEYERDLPELKHTGLFGPLVQRRFSLLGGYDDVLFTDGRARVTEGPTWNIGFIRDGRVLWPGFDRLNGVTMRLLERIAERAGIPSSQAEIDVDDLPGMTAAFVTNAAAGPRAVRSIDGAELRVDDPILTTLRREYAALPGDPL</sequence>
<evidence type="ECO:0000313" key="2">
    <source>
        <dbReference type="Proteomes" id="UP000588112"/>
    </source>
</evidence>
<dbReference type="SUPFAM" id="SSF56752">
    <property type="entry name" value="D-aminoacid aminotransferase-like PLP-dependent enzymes"/>
    <property type="match status" value="1"/>
</dbReference>
<dbReference type="InterPro" id="IPR036038">
    <property type="entry name" value="Aminotransferase-like"/>
</dbReference>
<proteinExistence type="predicted"/>
<dbReference type="Gene3D" id="3.20.10.10">
    <property type="entry name" value="D-amino Acid Aminotransferase, subunit A, domain 2"/>
    <property type="match status" value="1"/>
</dbReference>
<keyword evidence="1" id="KW-0456">Lyase</keyword>
<name>A0A7W8Z7Q5_9ACTN</name>
<dbReference type="Proteomes" id="UP000588112">
    <property type="component" value="Unassembled WGS sequence"/>
</dbReference>
<keyword evidence="2" id="KW-1185">Reference proteome</keyword>
<dbReference type="EMBL" id="JACHBR010000001">
    <property type="protein sequence ID" value="MBB5628937.1"/>
    <property type="molecule type" value="Genomic_DNA"/>
</dbReference>
<dbReference type="GO" id="GO:0008483">
    <property type="term" value="F:transaminase activity"/>
    <property type="evidence" value="ECO:0007669"/>
    <property type="project" value="UniProtKB-KW"/>
</dbReference>